<protein>
    <submittedName>
        <fullName evidence="1">Uncharacterized protein</fullName>
    </submittedName>
</protein>
<dbReference type="AlphaFoldDB" id="A0AAD6VGX0"/>
<proteinExistence type="predicted"/>
<name>A0AAD6VGX0_9AGAR</name>
<dbReference type="EMBL" id="JARJCW010000031">
    <property type="protein sequence ID" value="KAJ7209322.1"/>
    <property type="molecule type" value="Genomic_DNA"/>
</dbReference>
<evidence type="ECO:0000313" key="1">
    <source>
        <dbReference type="EMBL" id="KAJ7209322.1"/>
    </source>
</evidence>
<reference evidence="1" key="1">
    <citation type="submission" date="2023-03" db="EMBL/GenBank/DDBJ databases">
        <title>Massive genome expansion in bonnet fungi (Mycena s.s.) driven by repeated elements and novel gene families across ecological guilds.</title>
        <authorList>
            <consortium name="Lawrence Berkeley National Laboratory"/>
            <person name="Harder C.B."/>
            <person name="Miyauchi S."/>
            <person name="Viragh M."/>
            <person name="Kuo A."/>
            <person name="Thoen E."/>
            <person name="Andreopoulos B."/>
            <person name="Lu D."/>
            <person name="Skrede I."/>
            <person name="Drula E."/>
            <person name="Henrissat B."/>
            <person name="Morin E."/>
            <person name="Kohler A."/>
            <person name="Barry K."/>
            <person name="LaButti K."/>
            <person name="Morin E."/>
            <person name="Salamov A."/>
            <person name="Lipzen A."/>
            <person name="Mereny Z."/>
            <person name="Hegedus B."/>
            <person name="Baldrian P."/>
            <person name="Stursova M."/>
            <person name="Weitz H."/>
            <person name="Taylor A."/>
            <person name="Grigoriev I.V."/>
            <person name="Nagy L.G."/>
            <person name="Martin F."/>
            <person name="Kauserud H."/>
        </authorList>
    </citation>
    <scope>NUCLEOTIDE SEQUENCE</scope>
    <source>
        <strain evidence="1">9144</strain>
    </source>
</reference>
<evidence type="ECO:0000313" key="2">
    <source>
        <dbReference type="Proteomes" id="UP001219525"/>
    </source>
</evidence>
<accession>A0AAD6VGX0</accession>
<organism evidence="1 2">
    <name type="scientific">Mycena pura</name>
    <dbReference type="NCBI Taxonomy" id="153505"/>
    <lineage>
        <taxon>Eukaryota</taxon>
        <taxon>Fungi</taxon>
        <taxon>Dikarya</taxon>
        <taxon>Basidiomycota</taxon>
        <taxon>Agaricomycotina</taxon>
        <taxon>Agaricomycetes</taxon>
        <taxon>Agaricomycetidae</taxon>
        <taxon>Agaricales</taxon>
        <taxon>Marasmiineae</taxon>
        <taxon>Mycenaceae</taxon>
        <taxon>Mycena</taxon>
    </lineage>
</organism>
<sequence length="334" mass="37540">MDASDAYASPSTVIGVLGAQVQWRILHPHWILTHGLEHVYPLLYCNFTARSSPETLRWLVVSPMLPRILHPHWILMHGLEHVYPMLYCNFTAGFIGVLGAQVQWRILHPHWILTHGLEHVYPMLYCNFTAGFTGVLGAQVQSRILHPHWTLTHGLEHVYPLLYCNFTARLRSHRGHAAWHTALYAKAACCRMLGGCWVDVGQMLGMSLVRWPGPLSKPSLDQSFVFNQSIESCKCIQLTCKDDDGNTVQGQKISNGQRSTHMERDRVDGLLREAGVPETPVPSQETKSAEHNETSLPSFEKFRDALAPITMLCITLAAWLNLHVGLSLKILACS</sequence>
<comment type="caution">
    <text evidence="1">The sequence shown here is derived from an EMBL/GenBank/DDBJ whole genome shotgun (WGS) entry which is preliminary data.</text>
</comment>
<keyword evidence="2" id="KW-1185">Reference proteome</keyword>
<dbReference type="Proteomes" id="UP001219525">
    <property type="component" value="Unassembled WGS sequence"/>
</dbReference>
<gene>
    <name evidence="1" type="ORF">GGX14DRAFT_395429</name>
</gene>